<gene>
    <name evidence="1" type="ORF">EZS28_004418</name>
</gene>
<evidence type="ECO:0000313" key="1">
    <source>
        <dbReference type="EMBL" id="KAA6400057.1"/>
    </source>
</evidence>
<organism evidence="1 2">
    <name type="scientific">Streblomastix strix</name>
    <dbReference type="NCBI Taxonomy" id="222440"/>
    <lineage>
        <taxon>Eukaryota</taxon>
        <taxon>Metamonada</taxon>
        <taxon>Preaxostyla</taxon>
        <taxon>Oxymonadida</taxon>
        <taxon>Streblomastigidae</taxon>
        <taxon>Streblomastix</taxon>
    </lineage>
</organism>
<dbReference type="EMBL" id="SNRW01000630">
    <property type="protein sequence ID" value="KAA6400057.1"/>
    <property type="molecule type" value="Genomic_DNA"/>
</dbReference>
<reference evidence="1 2" key="1">
    <citation type="submission" date="2019-03" db="EMBL/GenBank/DDBJ databases">
        <title>Single cell metagenomics reveals metabolic interactions within the superorganism composed of flagellate Streblomastix strix and complex community of Bacteroidetes bacteria on its surface.</title>
        <authorList>
            <person name="Treitli S.C."/>
            <person name="Kolisko M."/>
            <person name="Husnik F."/>
            <person name="Keeling P."/>
            <person name="Hampl V."/>
        </authorList>
    </citation>
    <scope>NUCLEOTIDE SEQUENCE [LARGE SCALE GENOMIC DNA]</scope>
    <source>
        <strain evidence="1">ST1C</strain>
    </source>
</reference>
<accession>A0A5J4WY77</accession>
<dbReference type="AlphaFoldDB" id="A0A5J4WY77"/>
<name>A0A5J4WY77_9EUKA</name>
<dbReference type="Proteomes" id="UP000324800">
    <property type="component" value="Unassembled WGS sequence"/>
</dbReference>
<protein>
    <submittedName>
        <fullName evidence="1">Uncharacterized protein</fullName>
    </submittedName>
</protein>
<evidence type="ECO:0000313" key="2">
    <source>
        <dbReference type="Proteomes" id="UP000324800"/>
    </source>
</evidence>
<comment type="caution">
    <text evidence="1">The sequence shown here is derived from an EMBL/GenBank/DDBJ whole genome shotgun (WGS) entry which is preliminary data.</text>
</comment>
<proteinExistence type="predicted"/>
<sequence length="77" mass="9084">MRSPTTIRTHLDLEDYKRYIRNHIIQMQEKTIMDTKEKVVGVFSFMIQVYRLPHAGAGSSNNTIIKEAYYEARDSIY</sequence>